<feature type="non-terminal residue" evidence="1">
    <location>
        <position position="1"/>
    </location>
</feature>
<dbReference type="Proteomes" id="UP000712080">
    <property type="component" value="Unassembled WGS sequence"/>
</dbReference>
<proteinExistence type="predicted"/>
<organism evidence="1 2">
    <name type="scientific">Flavobacterium silvaticum</name>
    <dbReference type="NCBI Taxonomy" id="1852020"/>
    <lineage>
        <taxon>Bacteria</taxon>
        <taxon>Pseudomonadati</taxon>
        <taxon>Bacteroidota</taxon>
        <taxon>Flavobacteriia</taxon>
        <taxon>Flavobacteriales</taxon>
        <taxon>Flavobacteriaceae</taxon>
        <taxon>Flavobacterium</taxon>
    </lineage>
</organism>
<feature type="non-terminal residue" evidence="1">
    <location>
        <position position="1286"/>
    </location>
</feature>
<evidence type="ECO:0000313" key="2">
    <source>
        <dbReference type="Proteomes" id="UP000712080"/>
    </source>
</evidence>
<name>A0A972FJR5_9FLAO</name>
<evidence type="ECO:0008006" key="3">
    <source>
        <dbReference type="Google" id="ProtNLM"/>
    </source>
</evidence>
<comment type="caution">
    <text evidence="1">The sequence shown here is derived from an EMBL/GenBank/DDBJ whole genome shotgun (WGS) entry which is preliminary data.</text>
</comment>
<reference evidence="1" key="1">
    <citation type="submission" date="2020-02" db="EMBL/GenBank/DDBJ databases">
        <title>Flavobacterium sp. genome.</title>
        <authorList>
            <person name="Jung H.S."/>
            <person name="Baek J.H."/>
            <person name="Jeon C.O."/>
        </authorList>
    </citation>
    <scope>NUCLEOTIDE SEQUENCE</scope>
    <source>
        <strain evidence="1">SE-s28</strain>
    </source>
</reference>
<accession>A0A972FJR5</accession>
<keyword evidence="2" id="KW-1185">Reference proteome</keyword>
<gene>
    <name evidence="1" type="ORF">G6047_00440</name>
</gene>
<evidence type="ECO:0000313" key="1">
    <source>
        <dbReference type="EMBL" id="NMH26485.1"/>
    </source>
</evidence>
<sequence length="1286" mass="135908">SISDVNGCIRQINQTVSVTVVGAPVIPSFPVLHVCDDNNDGIGCFDLTSTIAAITGGNPNLTLTFHETADDAQNQVNPIVGTTYCNPNPATQTIYVSLINTGAPDCASTAPLQLFVDPVPVAPATIDAYELCDYTLTGDAQEQFDLSTMDAIVANGQTGLAITYYATEQDAIDETNPIGPLYTSGNATVWVRLEYATGCYAVTSFGLIVNPLPDITPYGPVTLCSDGVSNTASFPIAEYSPYISGGVPGTAVSYHLTQQDADDDVNPLESPYVTDDTVIYVRLENVDTDCATTTTLTLQVEEGPSINTSPTPLERCDPNNDGFEVFDLNLATADILGGIVPGLTVSYHETPDDAQNNVNPITDPYTNIQQWGQPIYVRVTSDATGCPSFATLNLIVKPTPEANEDADPLQECDPDGDGQAFFDLASSIPNILNGLDATIHTVRFWPTEADYLAGSNEIVGIDAYLSTSTTIYVSVDSSVTQCADLVELELIVNPLPVVPFPVDTITTCDSVTPDDQTEVFDLTMRIPAIVGSQTGMEVTFYRNEADALGHANPIDTPEAYANEVPAVQTIWITVTNVATACESVTTMDIRVEPLPSPILPALDDPRINLCDGNQDGIAEFDLDALIADMQQGDTNITITFHPTQDDADNGVNALSSPYTNDDAFVDTVWVRAVNATTLCERVLPITLNVTPAPVIPAVTPGPLEVCDTLGNTQDGFALFDLTAYEADILAAQTGTGTYTIEYYTSLAAAQDGLLPIINPAQYQGTSGEIWYRIEGSVNDCSNIGSFLIQVNAPLALPVSIGQWSQCDTDPVGPAIATEPFDLTSLPASIAVNFPAVPAGSVVTYYANQSDYLGGTNAIAAADLSAYVNVANAQTIYIEVTNAEGCTSHTTLTLKVLPLPTIVSLTADQDLHICDTDATVGTEEFDLTQNEEYIANNDPNLAFSYYLSLSDAETATSPIADPAHHTSATGSVWVRIEKLPTLDVEGEHCYVIVEMHLFVDELPQVATPTDALPGCAAAGSTTAVFDLTQANAAILVAPQVPANFTFAYYTDATDAANGLNPIADPTAFTGTDGQQVYVVVSNIASDCNSTVVAITLDVQEAAVATQPTAPGTQCADPANGTTHVFDLTAFDAEILGTQDPVQFTIAYYANLADAQANANAIADPANFDTATTIVYAVVTNSLSAAPCRSDIIAIDLTVEPLLQVAIAGEDILCVTYPDLTPIAPGTLLEITGIPDPTQYVYEWYLGGVALGVNAPQYYAQAPGVYTADVVSISQGCLSQTASHTLIL</sequence>
<protein>
    <recommendedName>
        <fullName evidence="3">Gliding motility-associated C-terminal domain-containing protein</fullName>
    </recommendedName>
</protein>
<dbReference type="EMBL" id="JAAMPU010000079">
    <property type="protein sequence ID" value="NMH26485.1"/>
    <property type="molecule type" value="Genomic_DNA"/>
</dbReference>